<dbReference type="SMART" id="SM00248">
    <property type="entry name" value="ANK"/>
    <property type="match status" value="10"/>
</dbReference>
<feature type="transmembrane region" description="Helical" evidence="4">
    <location>
        <begin position="165"/>
        <end position="184"/>
    </location>
</feature>
<dbReference type="EMBL" id="CP113517">
    <property type="protein sequence ID" value="WAR44128.1"/>
    <property type="molecule type" value="Genomic_DNA"/>
</dbReference>
<dbReference type="PANTHER" id="PTHR24189">
    <property type="entry name" value="MYOTROPHIN"/>
    <property type="match status" value="1"/>
</dbReference>
<protein>
    <submittedName>
        <fullName evidence="6">Ankyrin repeat domain-containing protein</fullName>
    </submittedName>
</protein>
<dbReference type="InterPro" id="IPR050745">
    <property type="entry name" value="Multifunctional_regulatory"/>
</dbReference>
<dbReference type="Pfam" id="PF12796">
    <property type="entry name" value="Ank_2"/>
    <property type="match status" value="4"/>
</dbReference>
<gene>
    <name evidence="6" type="ORF">NM686_017390</name>
</gene>
<reference evidence="6" key="1">
    <citation type="submission" date="2022-11" db="EMBL/GenBank/DDBJ databases">
        <title>Methylomonas rapida sp. nov., Carotenoid-Producing Obligate Methanotrophs with High Growth Characteristics and Biotechnological Potential.</title>
        <authorList>
            <person name="Tikhonova E.N."/>
            <person name="Suleimanov R.Z."/>
            <person name="Miroshnikov K."/>
            <person name="Oshkin I.Y."/>
            <person name="Belova S.E."/>
            <person name="Danilova O.V."/>
            <person name="Ashikhmin A."/>
            <person name="Konopkin A."/>
            <person name="But S.Y."/>
            <person name="Khmelenina V.N."/>
            <person name="Kuznetsov N."/>
            <person name="Pimenov N.V."/>
            <person name="Dedysh S.N."/>
        </authorList>
    </citation>
    <scope>NUCLEOTIDE SEQUENCE</scope>
    <source>
        <strain evidence="6">MP1</strain>
    </source>
</reference>
<dbReference type="PROSITE" id="PS50297">
    <property type="entry name" value="ANK_REP_REGION"/>
    <property type="match status" value="7"/>
</dbReference>
<dbReference type="PANTHER" id="PTHR24189:SF50">
    <property type="entry name" value="ANKYRIN REPEAT AND SOCS BOX PROTEIN 2"/>
    <property type="match status" value="1"/>
</dbReference>
<name>A0ABY7GK70_9GAMM</name>
<evidence type="ECO:0000259" key="5">
    <source>
        <dbReference type="Pfam" id="PF13676"/>
    </source>
</evidence>
<feature type="repeat" description="ANK" evidence="3">
    <location>
        <begin position="582"/>
        <end position="614"/>
    </location>
</feature>
<evidence type="ECO:0000256" key="4">
    <source>
        <dbReference type="SAM" id="Phobius"/>
    </source>
</evidence>
<feature type="repeat" description="ANK" evidence="3">
    <location>
        <begin position="478"/>
        <end position="510"/>
    </location>
</feature>
<dbReference type="InterPro" id="IPR000157">
    <property type="entry name" value="TIR_dom"/>
</dbReference>
<dbReference type="Pfam" id="PF13676">
    <property type="entry name" value="TIR_2"/>
    <property type="match status" value="1"/>
</dbReference>
<feature type="repeat" description="ANK" evidence="3">
    <location>
        <begin position="238"/>
        <end position="266"/>
    </location>
</feature>
<dbReference type="Proteomes" id="UP001162780">
    <property type="component" value="Chromosome"/>
</dbReference>
<dbReference type="PRINTS" id="PR01415">
    <property type="entry name" value="ANKYRIN"/>
</dbReference>
<keyword evidence="7" id="KW-1185">Reference proteome</keyword>
<dbReference type="Gene3D" id="3.40.50.10140">
    <property type="entry name" value="Toll/interleukin-1 receptor homology (TIR) domain"/>
    <property type="match status" value="1"/>
</dbReference>
<feature type="repeat" description="ANK" evidence="3">
    <location>
        <begin position="394"/>
        <end position="435"/>
    </location>
</feature>
<evidence type="ECO:0000256" key="3">
    <source>
        <dbReference type="PROSITE-ProRule" id="PRU00023"/>
    </source>
</evidence>
<accession>A0ABY7GK70</accession>
<dbReference type="InterPro" id="IPR002110">
    <property type="entry name" value="Ankyrin_rpt"/>
</dbReference>
<feature type="repeat" description="ANK" evidence="3">
    <location>
        <begin position="327"/>
        <end position="359"/>
    </location>
</feature>
<evidence type="ECO:0000313" key="6">
    <source>
        <dbReference type="EMBL" id="WAR44128.1"/>
    </source>
</evidence>
<dbReference type="Gene3D" id="1.25.40.20">
    <property type="entry name" value="Ankyrin repeat-containing domain"/>
    <property type="match status" value="4"/>
</dbReference>
<feature type="domain" description="TIR" evidence="5">
    <location>
        <begin position="6"/>
        <end position="140"/>
    </location>
</feature>
<dbReference type="InterPro" id="IPR036770">
    <property type="entry name" value="Ankyrin_rpt-contain_sf"/>
</dbReference>
<proteinExistence type="predicted"/>
<feature type="repeat" description="ANK" evidence="3">
    <location>
        <begin position="361"/>
        <end position="393"/>
    </location>
</feature>
<feature type="repeat" description="ANK" evidence="3">
    <location>
        <begin position="440"/>
        <end position="472"/>
    </location>
</feature>
<keyword evidence="4" id="KW-0812">Transmembrane</keyword>
<dbReference type="SUPFAM" id="SSF48403">
    <property type="entry name" value="Ankyrin repeat"/>
    <property type="match status" value="2"/>
</dbReference>
<evidence type="ECO:0000313" key="7">
    <source>
        <dbReference type="Proteomes" id="UP001162780"/>
    </source>
</evidence>
<dbReference type="SUPFAM" id="SSF52200">
    <property type="entry name" value="Toll/Interleukin receptor TIR domain"/>
    <property type="match status" value="1"/>
</dbReference>
<sequence length="638" mass="69137">MASPTIFISYRREDSVGHAGRLYDRLAERFGEDHVYRDIDTIPPGADFVEAVRQKINQSNILLALIGPRWLTATDEQGHWRLADPNDLVRVEIVSALNRNIRVIPVLLQGATMPKAKDLPGELSKLAQRNAIEIRDTNFDLDTTQLIRNIGPSWRYELVRIFARWPVYAAAAIVLLTLTAVWIYPEIAFTPEKARIQLVQMGLSFNADTLVERAKHNDMQAIKLFMHAGMAPEAPDQNGETALMWATANGHDKLVNYLIERGADIDKALPVAANRGQKAILLTLLQHGPGPESLNRALHRAAAAKYPEVLELLLSKGAKVDFVDPESGTTALIEACDHQQLENVRLLLAQGAEVNQLGSEDKHSALIVAARRLNGEIVQLLLAHGADVNGNNADGSTPLHEAIVSALSGDEQAAERLQVVQMLLEKGADTSVRANWMHDFKPTPLLSAIHRNQAETALLLIDKGAQVNAKSVESDGTARSSALTLAVEKGMTAVVNALLEKGAEVNFKNADGDSALLIAADSPDGDRLLELLKAFGADVTVTNDAGETVLMKAAASRYFVLNEQQLQWMLSSGVKLDAVDDAGWTALMYAAKAGAVEVAELLLRHGANAAVRNDEGDTALGIADAAGHKKLVKLLKSQ</sequence>
<dbReference type="PROSITE" id="PS50088">
    <property type="entry name" value="ANK_REPEAT"/>
    <property type="match status" value="9"/>
</dbReference>
<evidence type="ECO:0000256" key="1">
    <source>
        <dbReference type="ARBA" id="ARBA00022737"/>
    </source>
</evidence>
<feature type="repeat" description="ANK" evidence="3">
    <location>
        <begin position="293"/>
        <end position="325"/>
    </location>
</feature>
<keyword evidence="4" id="KW-1133">Transmembrane helix</keyword>
<organism evidence="6 7">
    <name type="scientific">Methylomonas rapida</name>
    <dbReference type="NCBI Taxonomy" id="2963939"/>
    <lineage>
        <taxon>Bacteria</taxon>
        <taxon>Pseudomonadati</taxon>
        <taxon>Pseudomonadota</taxon>
        <taxon>Gammaproteobacteria</taxon>
        <taxon>Methylococcales</taxon>
        <taxon>Methylococcaceae</taxon>
        <taxon>Methylomonas</taxon>
    </lineage>
</organism>
<keyword evidence="1" id="KW-0677">Repeat</keyword>
<dbReference type="InterPro" id="IPR035897">
    <property type="entry name" value="Toll_tir_struct_dom_sf"/>
</dbReference>
<feature type="repeat" description="ANK" evidence="3">
    <location>
        <begin position="511"/>
        <end position="544"/>
    </location>
</feature>
<dbReference type="RefSeq" id="WP_255189116.1">
    <property type="nucleotide sequence ID" value="NZ_CP113517.1"/>
</dbReference>
<keyword evidence="2 3" id="KW-0040">ANK repeat</keyword>
<keyword evidence="4" id="KW-0472">Membrane</keyword>
<evidence type="ECO:0000256" key="2">
    <source>
        <dbReference type="ARBA" id="ARBA00023043"/>
    </source>
</evidence>